<dbReference type="GO" id="GO:0005886">
    <property type="term" value="C:plasma membrane"/>
    <property type="evidence" value="ECO:0007669"/>
    <property type="project" value="TreeGrafter"/>
</dbReference>
<evidence type="ECO:0000259" key="4">
    <source>
        <dbReference type="PROSITE" id="PS50893"/>
    </source>
</evidence>
<dbReference type="GO" id="GO:1903805">
    <property type="term" value="P:L-valine import across plasma membrane"/>
    <property type="evidence" value="ECO:0007669"/>
    <property type="project" value="TreeGrafter"/>
</dbReference>
<dbReference type="GO" id="GO:0042941">
    <property type="term" value="P:D-alanine transmembrane transport"/>
    <property type="evidence" value="ECO:0007669"/>
    <property type="project" value="TreeGrafter"/>
</dbReference>
<dbReference type="PROSITE" id="PS50893">
    <property type="entry name" value="ABC_TRANSPORTER_2"/>
    <property type="match status" value="1"/>
</dbReference>
<evidence type="ECO:0000256" key="3">
    <source>
        <dbReference type="ARBA" id="ARBA00022840"/>
    </source>
</evidence>
<dbReference type="GO" id="GO:0005304">
    <property type="term" value="F:L-valine transmembrane transporter activity"/>
    <property type="evidence" value="ECO:0007669"/>
    <property type="project" value="TreeGrafter"/>
</dbReference>
<feature type="domain" description="ABC transporter" evidence="4">
    <location>
        <begin position="5"/>
        <end position="238"/>
    </location>
</feature>
<reference evidence="5 6" key="1">
    <citation type="submission" date="2018-05" db="EMBL/GenBank/DDBJ databases">
        <title>Acuticoccus sediminis sp. nov., isolated from deep-sea sediment of Indian Ocean.</title>
        <authorList>
            <person name="Liu X."/>
            <person name="Lai Q."/>
            <person name="Du Y."/>
            <person name="Sun F."/>
            <person name="Zhang X."/>
            <person name="Wang S."/>
            <person name="Shao Z."/>
        </authorList>
    </citation>
    <scope>NUCLEOTIDE SEQUENCE [LARGE SCALE GENOMIC DNA]</scope>
    <source>
        <strain evidence="5 6">PTG4-2</strain>
    </source>
</reference>
<dbReference type="GO" id="GO:0015192">
    <property type="term" value="F:L-phenylalanine transmembrane transporter activity"/>
    <property type="evidence" value="ECO:0007669"/>
    <property type="project" value="TreeGrafter"/>
</dbReference>
<keyword evidence="2" id="KW-0547">Nucleotide-binding</keyword>
<dbReference type="Pfam" id="PF12399">
    <property type="entry name" value="BCA_ABC_TP_C"/>
    <property type="match status" value="1"/>
</dbReference>
<comment type="caution">
    <text evidence="5">The sequence shown here is derived from an EMBL/GenBank/DDBJ whole genome shotgun (WGS) entry which is preliminary data.</text>
</comment>
<evidence type="ECO:0000313" key="5">
    <source>
        <dbReference type="EMBL" id="RAI02443.1"/>
    </source>
</evidence>
<organism evidence="5 6">
    <name type="scientific">Acuticoccus sediminis</name>
    <dbReference type="NCBI Taxonomy" id="2184697"/>
    <lineage>
        <taxon>Bacteria</taxon>
        <taxon>Pseudomonadati</taxon>
        <taxon>Pseudomonadota</taxon>
        <taxon>Alphaproteobacteria</taxon>
        <taxon>Hyphomicrobiales</taxon>
        <taxon>Amorphaceae</taxon>
        <taxon>Acuticoccus</taxon>
    </lineage>
</organism>
<evidence type="ECO:0000256" key="1">
    <source>
        <dbReference type="ARBA" id="ARBA00022448"/>
    </source>
</evidence>
<gene>
    <name evidence="5" type="ORF">DLJ53_13895</name>
</gene>
<dbReference type="EMBL" id="QHHQ01000002">
    <property type="protein sequence ID" value="RAI02443.1"/>
    <property type="molecule type" value="Genomic_DNA"/>
</dbReference>
<accession>A0A8B2NXB1</accession>
<evidence type="ECO:0000256" key="2">
    <source>
        <dbReference type="ARBA" id="ARBA00022741"/>
    </source>
</evidence>
<dbReference type="PANTHER" id="PTHR45772:SF7">
    <property type="entry name" value="AMINO ACID ABC TRANSPORTER ATP-BINDING PROTEIN"/>
    <property type="match status" value="1"/>
</dbReference>
<keyword evidence="1" id="KW-0813">Transport</keyword>
<dbReference type="RefSeq" id="WP_111346057.1">
    <property type="nucleotide sequence ID" value="NZ_QHHQ01000002.1"/>
</dbReference>
<dbReference type="GO" id="GO:0015188">
    <property type="term" value="F:L-isoleucine transmembrane transporter activity"/>
    <property type="evidence" value="ECO:0007669"/>
    <property type="project" value="TreeGrafter"/>
</dbReference>
<dbReference type="CDD" id="cd03219">
    <property type="entry name" value="ABC_Mj1267_LivG_branched"/>
    <property type="match status" value="1"/>
</dbReference>
<dbReference type="GO" id="GO:1903806">
    <property type="term" value="P:L-isoleucine import across plasma membrane"/>
    <property type="evidence" value="ECO:0007669"/>
    <property type="project" value="TreeGrafter"/>
</dbReference>
<dbReference type="SMART" id="SM00382">
    <property type="entry name" value="AAA"/>
    <property type="match status" value="1"/>
</dbReference>
<dbReference type="InterPro" id="IPR027417">
    <property type="entry name" value="P-loop_NTPase"/>
</dbReference>
<dbReference type="GO" id="GO:0005524">
    <property type="term" value="F:ATP binding"/>
    <property type="evidence" value="ECO:0007669"/>
    <property type="project" value="UniProtKB-KW"/>
</dbReference>
<dbReference type="SUPFAM" id="SSF52540">
    <property type="entry name" value="P-loop containing nucleoside triphosphate hydrolases"/>
    <property type="match status" value="1"/>
</dbReference>
<dbReference type="AlphaFoldDB" id="A0A8B2NXB1"/>
<proteinExistence type="predicted"/>
<dbReference type="Gene3D" id="3.40.50.300">
    <property type="entry name" value="P-loop containing nucleotide triphosphate hydrolases"/>
    <property type="match status" value="1"/>
</dbReference>
<keyword evidence="6" id="KW-1185">Reference proteome</keyword>
<dbReference type="Proteomes" id="UP000249590">
    <property type="component" value="Unassembled WGS sequence"/>
</dbReference>
<dbReference type="GO" id="GO:0016887">
    <property type="term" value="F:ATP hydrolysis activity"/>
    <property type="evidence" value="ECO:0007669"/>
    <property type="project" value="InterPro"/>
</dbReference>
<dbReference type="PANTHER" id="PTHR45772">
    <property type="entry name" value="CONSERVED COMPONENT OF ABC TRANSPORTER FOR NATURAL AMINO ACIDS-RELATED"/>
    <property type="match status" value="1"/>
</dbReference>
<dbReference type="OrthoDB" id="9806149at2"/>
<name>A0A8B2NXB1_9HYPH</name>
<keyword evidence="3 5" id="KW-0067">ATP-binding</keyword>
<protein>
    <submittedName>
        <fullName evidence="5">ABC transporter ATP-binding protein</fullName>
    </submittedName>
</protein>
<dbReference type="InterPro" id="IPR032823">
    <property type="entry name" value="BCA_ABC_TP_C"/>
</dbReference>
<dbReference type="GO" id="GO:0015808">
    <property type="term" value="P:L-alanine transport"/>
    <property type="evidence" value="ECO:0007669"/>
    <property type="project" value="TreeGrafter"/>
</dbReference>
<sequence length="258" mass="27130">MSPILQLSGVSQRFGGLTALDNVDLAVEPGEVVGLIGPNGAGKTTLVNVVTGVYRGTGAITFDGQRIETLKPFQISRLGVARTYQVVQPFPEMTALQNVTAPAVFAHQGVTLAEAREKAAEALDFVGLGASADMRASALTLAGRKRLELAKSLAMEPKVLLLDEVNAGLNPAEIDVAVDLIRRIAARGVTIIIIEHLMKVVMNLCTRIVVLHHGAKIAEGTPGEITSDPRVIEAYLGNRYARHAAQRGGAGRGGAADV</sequence>
<evidence type="ECO:0000313" key="6">
    <source>
        <dbReference type="Proteomes" id="UP000249590"/>
    </source>
</evidence>
<dbReference type="InterPro" id="IPR003439">
    <property type="entry name" value="ABC_transporter-like_ATP-bd"/>
</dbReference>
<dbReference type="InterPro" id="IPR051120">
    <property type="entry name" value="ABC_AA/LPS_Transport"/>
</dbReference>
<dbReference type="Pfam" id="PF00005">
    <property type="entry name" value="ABC_tran"/>
    <property type="match status" value="1"/>
</dbReference>
<dbReference type="InterPro" id="IPR003593">
    <property type="entry name" value="AAA+_ATPase"/>
</dbReference>